<evidence type="ECO:0000313" key="5">
    <source>
        <dbReference type="Proteomes" id="UP000008810"/>
    </source>
</evidence>
<keyword evidence="1" id="KW-0472">Membrane</keyword>
<dbReference type="InterPro" id="IPR025315">
    <property type="entry name" value="DUF4220"/>
</dbReference>
<reference evidence="4" key="3">
    <citation type="submission" date="2018-08" db="UniProtKB">
        <authorList>
            <consortium name="EnsemblPlants"/>
        </authorList>
    </citation>
    <scope>IDENTIFICATION</scope>
    <source>
        <strain evidence="4">cv. Bd21</strain>
    </source>
</reference>
<evidence type="ECO:0000313" key="3">
    <source>
        <dbReference type="EMBL" id="PNT78226.1"/>
    </source>
</evidence>
<sequence>MGISSAVSWWEEWQLRVLVLASQSVQLLLFISAPRRKSAISASFRLLIWLAYLGSDAFAIYALAALFNRHKKQEGSWANGESILEVVWAPVLLMHLGGQDCITAYNMEDNELWRRHVLTALSQVTVSIYVFCKSWPAGDAGDKKLLQAAIMLFTIGVIRCIEKPLALKSASINSLASSSDTSAKTYKDKNGSSGSSHTYSLKEYVDENTFSKLNILPKHKEKVLLRPTIFLIKHKEKLMLRPTIFLIRHKEKVMLRPTIFLITHKEKPMLRPTILIKHNEKLMLTPTIFLIKHKEIKAMNLIMRLIAILNVIPCSPEDLIDYTRMVRGSSKIITIQLFWIFTSYFRIACSILPFAAIGLFHKSHREAYNDKDVKVTYILLCCTAVLEFLSYGRSLKRTFGSTLCGLVSQYNFVGFLARNEKYTMWMPILSCLKCKDYVDQHWCMQASNSSSEITIMVLGHVKRWWKDQHIRNAADYMRFNNHRGQWTIQQKGGRNKVLESSIKRSFDESVLVWHIATDLCFYGKGAFAASRTRSMPVSVGAPENLCEREEATPGLSISATGWCREMSNYMMYLLFAKPDMLMACTRRNLFLAAYDQLKEILEDQEMQQQPVAERAIAQKIITKVKESPGGGSFVHEAWDLAEALLAIPNEKEMWEVIQGVWVEMLCFSASRCRGYLHAKSLGTGGELLTFVWLLWSHMGMETLAERMQGTDVELLGSRVASTGISLVQGDPGEFIDGMLDIGEAG</sequence>
<dbReference type="EMBL" id="CM000880">
    <property type="protein sequence ID" value="PNT78226.1"/>
    <property type="molecule type" value="Genomic_DNA"/>
</dbReference>
<feature type="transmembrane region" description="Helical" evidence="1">
    <location>
        <begin position="373"/>
        <end position="391"/>
    </location>
</feature>
<evidence type="ECO:0000313" key="4">
    <source>
        <dbReference type="EnsemblPlants" id="PNT78226"/>
    </source>
</evidence>
<dbReference type="Proteomes" id="UP000008810">
    <property type="component" value="Chromosome 1"/>
</dbReference>
<dbReference type="AlphaFoldDB" id="A0A2K2DVC5"/>
<reference evidence="3 4" key="1">
    <citation type="journal article" date="2010" name="Nature">
        <title>Genome sequencing and analysis of the model grass Brachypodium distachyon.</title>
        <authorList>
            <consortium name="International Brachypodium Initiative"/>
        </authorList>
    </citation>
    <scope>NUCLEOTIDE SEQUENCE [LARGE SCALE GENOMIC DNA]</scope>
    <source>
        <strain evidence="3 4">Bd21</strain>
    </source>
</reference>
<dbReference type="InterPro" id="IPR007658">
    <property type="entry name" value="DUF594"/>
</dbReference>
<keyword evidence="5" id="KW-1185">Reference proteome</keyword>
<dbReference type="Pfam" id="PF13968">
    <property type="entry name" value="DUF4220"/>
    <property type="match status" value="1"/>
</dbReference>
<feature type="transmembrane region" description="Helical" evidence="1">
    <location>
        <begin position="13"/>
        <end position="34"/>
    </location>
</feature>
<gene>
    <name evidence="3" type="ORF">BRADI_1g75542v3</name>
</gene>
<keyword evidence="1" id="KW-1133">Transmembrane helix</keyword>
<protein>
    <recommendedName>
        <fullName evidence="2">DUF4220 domain-containing protein</fullName>
    </recommendedName>
</protein>
<feature type="domain" description="DUF4220" evidence="2">
    <location>
        <begin position="49"/>
        <end position="188"/>
    </location>
</feature>
<dbReference type="OrthoDB" id="664790at2759"/>
<dbReference type="PANTHER" id="PTHR31325">
    <property type="entry name" value="OS01G0798800 PROTEIN-RELATED"/>
    <property type="match status" value="1"/>
</dbReference>
<keyword evidence="1" id="KW-0812">Transmembrane</keyword>
<feature type="transmembrane region" description="Helical" evidence="1">
    <location>
        <begin position="337"/>
        <end position="361"/>
    </location>
</feature>
<dbReference type="STRING" id="15368.A0A2K2DVC5"/>
<feature type="transmembrane region" description="Helical" evidence="1">
    <location>
        <begin position="46"/>
        <end position="67"/>
    </location>
</feature>
<dbReference type="EnsemblPlants" id="PNT78226">
    <property type="protein sequence ID" value="PNT78226"/>
    <property type="gene ID" value="BRADI_1g75542v3"/>
</dbReference>
<evidence type="ECO:0000259" key="2">
    <source>
        <dbReference type="Pfam" id="PF13968"/>
    </source>
</evidence>
<evidence type="ECO:0000256" key="1">
    <source>
        <dbReference type="SAM" id="Phobius"/>
    </source>
</evidence>
<reference evidence="3" key="2">
    <citation type="submission" date="2017-06" db="EMBL/GenBank/DDBJ databases">
        <title>WGS assembly of Brachypodium distachyon.</title>
        <authorList>
            <consortium name="The International Brachypodium Initiative"/>
            <person name="Lucas S."/>
            <person name="Harmon-Smith M."/>
            <person name="Lail K."/>
            <person name="Tice H."/>
            <person name="Grimwood J."/>
            <person name="Bruce D."/>
            <person name="Barry K."/>
            <person name="Shu S."/>
            <person name="Lindquist E."/>
            <person name="Wang M."/>
            <person name="Pitluck S."/>
            <person name="Vogel J.P."/>
            <person name="Garvin D.F."/>
            <person name="Mockler T.C."/>
            <person name="Schmutz J."/>
            <person name="Rokhsar D."/>
            <person name="Bevan M.W."/>
        </authorList>
    </citation>
    <scope>NUCLEOTIDE SEQUENCE</scope>
    <source>
        <strain evidence="3">Bd21</strain>
    </source>
</reference>
<proteinExistence type="predicted"/>
<dbReference type="Pfam" id="PF04578">
    <property type="entry name" value="DUF594"/>
    <property type="match status" value="1"/>
</dbReference>
<organism evidence="3">
    <name type="scientific">Brachypodium distachyon</name>
    <name type="common">Purple false brome</name>
    <name type="synonym">Trachynia distachya</name>
    <dbReference type="NCBI Taxonomy" id="15368"/>
    <lineage>
        <taxon>Eukaryota</taxon>
        <taxon>Viridiplantae</taxon>
        <taxon>Streptophyta</taxon>
        <taxon>Embryophyta</taxon>
        <taxon>Tracheophyta</taxon>
        <taxon>Spermatophyta</taxon>
        <taxon>Magnoliopsida</taxon>
        <taxon>Liliopsida</taxon>
        <taxon>Poales</taxon>
        <taxon>Poaceae</taxon>
        <taxon>BOP clade</taxon>
        <taxon>Pooideae</taxon>
        <taxon>Stipodae</taxon>
        <taxon>Brachypodieae</taxon>
        <taxon>Brachypodium</taxon>
    </lineage>
</organism>
<dbReference type="InParanoid" id="A0A2K2DVC5"/>
<name>A0A2K2DVC5_BRADI</name>
<dbReference type="Gramene" id="PNT78226">
    <property type="protein sequence ID" value="PNT78226"/>
    <property type="gene ID" value="BRADI_1g75542v3"/>
</dbReference>
<accession>A0A2K2DVC5</accession>
<dbReference type="ExpressionAtlas" id="A0A2K2DVC5">
    <property type="expression patterns" value="differential"/>
</dbReference>